<keyword evidence="1" id="KW-0328">Glycosyltransferase</keyword>
<sequence>MVEDAVPLAEVRRALVIKLRHHGDVLLTAPVLATLKRAAPGCEVDALVYADTAPMLTDHPAIAQLHLIDRNWKRQGLVTQARAELGLLSHLRARGYDLVVHLTEHKRGAWLTRLLQPRWSVAPKQKGDFWRASFSHFYPRSNHPLRHTVESNLDALRRIGIQPEPADKRVAMMPGAAAEVHVGTLQREHGLEPGRYIHLHPASRWLFKCWPAEKVAALADALHEQGWRIVLTAAPDEKEKALIAAVLAAAKTAPLDLSGQLSLRELAALTAQARLFVGVDSAPMHIAAAMGTPTVALFGPSGDKEWGPWNVAHRVVTADFSCRPCGLDGCGGGKVSECLTTLPVEKVLAACDELLSA</sequence>
<comment type="caution">
    <text evidence="3">The sequence shown here is derived from an EMBL/GenBank/DDBJ whole genome shotgun (WGS) entry which is preliminary data.</text>
</comment>
<dbReference type="Proteomes" id="UP000268908">
    <property type="component" value="Unassembled WGS sequence"/>
</dbReference>
<proteinExistence type="predicted"/>
<dbReference type="InterPro" id="IPR011916">
    <property type="entry name" value="LipoPS_heptosylTferase-III"/>
</dbReference>
<dbReference type="SUPFAM" id="SSF53756">
    <property type="entry name" value="UDP-Glycosyltransferase/glycogen phosphorylase"/>
    <property type="match status" value="1"/>
</dbReference>
<dbReference type="RefSeq" id="WP_121240236.1">
    <property type="nucleotide sequence ID" value="NZ_BHVV01000002.1"/>
</dbReference>
<dbReference type="Gene3D" id="3.40.50.2000">
    <property type="entry name" value="Glycogen Phosphorylase B"/>
    <property type="match status" value="2"/>
</dbReference>
<dbReference type="OrthoDB" id="9781892at2"/>
<dbReference type="AlphaFoldDB" id="A0A497XKC5"/>
<dbReference type="EMBL" id="RCCI01000004">
    <property type="protein sequence ID" value="RLJ68324.1"/>
    <property type="molecule type" value="Genomic_DNA"/>
</dbReference>
<dbReference type="NCBIfam" id="TIGR02201">
    <property type="entry name" value="heptsyl_trn_III"/>
    <property type="match status" value="1"/>
</dbReference>
<dbReference type="PANTHER" id="PTHR30160">
    <property type="entry name" value="TETRAACYLDISACCHARIDE 4'-KINASE-RELATED"/>
    <property type="match status" value="1"/>
</dbReference>
<dbReference type="PANTHER" id="PTHR30160:SF1">
    <property type="entry name" value="LIPOPOLYSACCHARIDE 1,2-N-ACETYLGLUCOSAMINETRANSFERASE-RELATED"/>
    <property type="match status" value="1"/>
</dbReference>
<dbReference type="Pfam" id="PF01075">
    <property type="entry name" value="Glyco_transf_9"/>
    <property type="match status" value="1"/>
</dbReference>
<protein>
    <submittedName>
        <fullName evidence="3">Heptosyltransferase-3</fullName>
    </submittedName>
</protein>
<dbReference type="GO" id="GO:0009244">
    <property type="term" value="P:lipopolysaccharide core region biosynthetic process"/>
    <property type="evidence" value="ECO:0007669"/>
    <property type="project" value="TreeGrafter"/>
</dbReference>
<reference evidence="3 4" key="1">
    <citation type="submission" date="2018-10" db="EMBL/GenBank/DDBJ databases">
        <title>Genomic Encyclopedia of Type Strains, Phase IV (KMG-IV): sequencing the most valuable type-strain genomes for metagenomic binning, comparative biology and taxonomic classification.</title>
        <authorList>
            <person name="Goeker M."/>
        </authorList>
    </citation>
    <scope>NUCLEOTIDE SEQUENCE [LARGE SCALE GENOMIC DNA]</scope>
    <source>
        <strain evidence="3 4">DSM 26916</strain>
    </source>
</reference>
<dbReference type="InterPro" id="IPR002201">
    <property type="entry name" value="Glyco_trans_9"/>
</dbReference>
<organism evidence="3 4">
    <name type="scientific">Sulfurisoma sediminicola</name>
    <dbReference type="NCBI Taxonomy" id="1381557"/>
    <lineage>
        <taxon>Bacteria</taxon>
        <taxon>Pseudomonadati</taxon>
        <taxon>Pseudomonadota</taxon>
        <taxon>Betaproteobacteria</taxon>
        <taxon>Nitrosomonadales</taxon>
        <taxon>Sterolibacteriaceae</taxon>
        <taxon>Sulfurisoma</taxon>
    </lineage>
</organism>
<dbReference type="CDD" id="cd03789">
    <property type="entry name" value="GT9_LPS_heptosyltransferase"/>
    <property type="match status" value="1"/>
</dbReference>
<dbReference type="GO" id="GO:0008713">
    <property type="term" value="F:ADP-heptose-lipopolysaccharide heptosyltransferase activity"/>
    <property type="evidence" value="ECO:0007669"/>
    <property type="project" value="TreeGrafter"/>
</dbReference>
<gene>
    <name evidence="3" type="ORF">DFR35_0883</name>
</gene>
<keyword evidence="2 3" id="KW-0808">Transferase</keyword>
<evidence type="ECO:0000313" key="3">
    <source>
        <dbReference type="EMBL" id="RLJ68324.1"/>
    </source>
</evidence>
<name>A0A497XKC5_9PROT</name>
<dbReference type="GO" id="GO:0005829">
    <property type="term" value="C:cytosol"/>
    <property type="evidence" value="ECO:0007669"/>
    <property type="project" value="TreeGrafter"/>
</dbReference>
<accession>A0A497XKC5</accession>
<dbReference type="InterPro" id="IPR051199">
    <property type="entry name" value="LPS_LOS_Heptosyltrfase"/>
</dbReference>
<evidence type="ECO:0000256" key="2">
    <source>
        <dbReference type="ARBA" id="ARBA00022679"/>
    </source>
</evidence>
<keyword evidence="4" id="KW-1185">Reference proteome</keyword>
<evidence type="ECO:0000256" key="1">
    <source>
        <dbReference type="ARBA" id="ARBA00022676"/>
    </source>
</evidence>
<evidence type="ECO:0000313" key="4">
    <source>
        <dbReference type="Proteomes" id="UP000268908"/>
    </source>
</evidence>